<dbReference type="EMBL" id="CAUOFW020001225">
    <property type="protein sequence ID" value="CAK9142421.1"/>
    <property type="molecule type" value="Genomic_DNA"/>
</dbReference>
<dbReference type="PANTHER" id="PTHR33673:SF36">
    <property type="entry name" value="MYB-LIKE PROTEIN Q"/>
    <property type="match status" value="1"/>
</dbReference>
<protein>
    <submittedName>
        <fullName evidence="2">Uncharacterized protein</fullName>
    </submittedName>
</protein>
<gene>
    <name evidence="2" type="ORF">ILEXP_LOCUS10105</name>
</gene>
<evidence type="ECO:0000256" key="1">
    <source>
        <dbReference type="SAM" id="MobiDB-lite"/>
    </source>
</evidence>
<feature type="region of interest" description="Disordered" evidence="1">
    <location>
        <begin position="273"/>
        <end position="304"/>
    </location>
</feature>
<feature type="compositionally biased region" description="Basic and acidic residues" evidence="1">
    <location>
        <begin position="14"/>
        <end position="25"/>
    </location>
</feature>
<evidence type="ECO:0000313" key="2">
    <source>
        <dbReference type="EMBL" id="CAK9142421.1"/>
    </source>
</evidence>
<feature type="compositionally biased region" description="Polar residues" evidence="1">
    <location>
        <begin position="129"/>
        <end position="152"/>
    </location>
</feature>
<evidence type="ECO:0000313" key="3">
    <source>
        <dbReference type="Proteomes" id="UP001642360"/>
    </source>
</evidence>
<feature type="compositionally biased region" description="Basic and acidic residues" evidence="1">
    <location>
        <begin position="35"/>
        <end position="46"/>
    </location>
</feature>
<name>A0ABC8RDV6_9AQUA</name>
<feature type="region of interest" description="Disordered" evidence="1">
    <location>
        <begin position="1"/>
        <end position="154"/>
    </location>
</feature>
<accession>A0ABC8RDV6</accession>
<dbReference type="Proteomes" id="UP001642360">
    <property type="component" value="Unassembled WGS sequence"/>
</dbReference>
<keyword evidence="3" id="KW-1185">Reference proteome</keyword>
<feature type="compositionally biased region" description="Low complexity" evidence="1">
    <location>
        <begin position="63"/>
        <end position="74"/>
    </location>
</feature>
<dbReference type="PANTHER" id="PTHR33673">
    <property type="entry name" value="SUPPRESSOR SRP40-LIKE PROTEIN"/>
    <property type="match status" value="1"/>
</dbReference>
<sequence length="398" mass="43393">MDSEHGSGSSKHSRRDEAGTLKEGDTFGSPISPAESEHESEIRIDQEATVTEGTLGPAKKPKSTSPASSSSADSSLEDVFQMDPEIIFKFSAPPTSSHKPREDYHPIVRRDKNDVSCGASSKSEEPDNESQGATSSQVSDITHESFPQSKSPTKYPLIQLMERPGDFDPNRIPASVFASKPSTPMEWSVASNESLFSIHIGNNSFSRDHIFMLGGDVYKSGELYKSGEPYKSGELNLSGELIRFRKPSPTAKGLDIDNKSLDGGKFVVDMKNSEETKVTDESMKDVPKGNIDDQDEEKLPPLEGLNSSKVNHLSDGSGTSCKSFAFPKKTKCAWPLCHCSNCSWAFCYCSGPSCCCKLPSLPSCCCKQPGLPNWCCKWPSLPNWCCKWSSCKVPLSTS</sequence>
<reference evidence="2 3" key="1">
    <citation type="submission" date="2024-02" db="EMBL/GenBank/DDBJ databases">
        <authorList>
            <person name="Vignale AGUSTIN F."/>
            <person name="Sosa J E."/>
            <person name="Modenutti C."/>
        </authorList>
    </citation>
    <scope>NUCLEOTIDE SEQUENCE [LARGE SCALE GENOMIC DNA]</scope>
</reference>
<feature type="compositionally biased region" description="Basic and acidic residues" evidence="1">
    <location>
        <begin position="273"/>
        <end position="291"/>
    </location>
</feature>
<dbReference type="AlphaFoldDB" id="A0ABC8RDV6"/>
<proteinExistence type="predicted"/>
<feature type="compositionally biased region" description="Polar residues" evidence="1">
    <location>
        <begin position="1"/>
        <end position="10"/>
    </location>
</feature>
<feature type="compositionally biased region" description="Basic and acidic residues" evidence="1">
    <location>
        <begin position="99"/>
        <end position="114"/>
    </location>
</feature>
<organism evidence="2 3">
    <name type="scientific">Ilex paraguariensis</name>
    <name type="common">yerba mate</name>
    <dbReference type="NCBI Taxonomy" id="185542"/>
    <lineage>
        <taxon>Eukaryota</taxon>
        <taxon>Viridiplantae</taxon>
        <taxon>Streptophyta</taxon>
        <taxon>Embryophyta</taxon>
        <taxon>Tracheophyta</taxon>
        <taxon>Spermatophyta</taxon>
        <taxon>Magnoliopsida</taxon>
        <taxon>eudicotyledons</taxon>
        <taxon>Gunneridae</taxon>
        <taxon>Pentapetalae</taxon>
        <taxon>asterids</taxon>
        <taxon>campanulids</taxon>
        <taxon>Aquifoliales</taxon>
        <taxon>Aquifoliaceae</taxon>
        <taxon>Ilex</taxon>
    </lineage>
</organism>
<comment type="caution">
    <text evidence="2">The sequence shown here is derived from an EMBL/GenBank/DDBJ whole genome shotgun (WGS) entry which is preliminary data.</text>
</comment>